<dbReference type="Proteomes" id="UP000008712">
    <property type="component" value="Chromosome"/>
</dbReference>
<evidence type="ECO:0000313" key="2">
    <source>
        <dbReference type="Proteomes" id="UP000008712"/>
    </source>
</evidence>
<organism evidence="1 2">
    <name type="scientific">Mycoplasma leachii (strain DSM 21131 / NCTC 10133 / N29 / PG50)</name>
    <dbReference type="NCBI Taxonomy" id="880447"/>
    <lineage>
        <taxon>Bacteria</taxon>
        <taxon>Bacillati</taxon>
        <taxon>Mycoplasmatota</taxon>
        <taxon>Mollicutes</taxon>
        <taxon>Mycoplasmataceae</taxon>
        <taxon>Mycoplasma</taxon>
    </lineage>
</organism>
<evidence type="ECO:0000313" key="1">
    <source>
        <dbReference type="EMBL" id="ADR23904.1"/>
    </source>
</evidence>
<protein>
    <submittedName>
        <fullName evidence="1">Conserved domain protein</fullName>
    </submittedName>
</protein>
<name>E4PUD6_MYCLG</name>
<gene>
    <name evidence="1" type="ordered locus">MSB_A0528</name>
</gene>
<accession>E4PUD6</accession>
<dbReference type="EMBL" id="CP002108">
    <property type="protein sequence ID" value="ADR23904.1"/>
    <property type="molecule type" value="Genomic_DNA"/>
</dbReference>
<proteinExistence type="predicted"/>
<dbReference type="HOGENOM" id="CLU_1979071_0_0_14"/>
<keyword evidence="2" id="KW-1185">Reference proteome</keyword>
<dbReference type="KEGG" id="mlc:MSB_A0528"/>
<sequence length="126" mass="14561">MIVDRGNFNIVNKALEERNLDVQNWSYGSISSGSPNKSIIYTFNNSNIKELTDVKINNIEQYDNKNAIKIEFDKEIKDLKAANFNIDNAIIKKVEQIQNGKTYILYLEHFSSFGEIEVKLKSIKRL</sequence>
<reference evidence="2" key="1">
    <citation type="submission" date="2010-07" db="EMBL/GenBank/DDBJ databases">
        <title>Genome sequence of Mycoplasma leachii PG50 MU clone A8.</title>
        <authorList>
            <person name="Wise K."/>
            <person name="Calcutt M.J."/>
            <person name="Foecking M.F."/>
            <person name="Madupu R."/>
            <person name="DeBoy R.T."/>
            <person name="Roske K."/>
            <person name="Martin T.R."/>
            <person name="Hvinden M.L."/>
            <person name="Durkin A.S."/>
            <person name="Glass J."/>
            <person name="Methe B.A."/>
        </authorList>
    </citation>
    <scope>NUCLEOTIDE SEQUENCE [LARGE SCALE GENOMIC DNA]</scope>
    <source>
        <strain evidence="2">DSM 21131 / NCTC 10133 / N29 / PG50</strain>
    </source>
</reference>
<dbReference type="AlphaFoldDB" id="E4PUD6"/>
<reference evidence="1 2" key="2">
    <citation type="journal article" date="2012" name="J. Bacteriol.">
        <title>Complete Genome Sequences of Mycoplasma leachii Strain PG50T and the Pathogenic Mycoplasma mycoides subsp. mycoides Small Colony Biotype Strain Gladysdale.</title>
        <authorList>
            <person name="Wise K.S."/>
            <person name="Calcutt M.J."/>
            <person name="Foecking M.F."/>
            <person name="Madupu R."/>
            <person name="Deboy R.T."/>
            <person name="Roske K."/>
            <person name="Hvinden M.L."/>
            <person name="Martin T.R."/>
            <person name="Durkin A.S."/>
            <person name="Glass J.I."/>
            <person name="Methe B.A."/>
        </authorList>
    </citation>
    <scope>NUCLEOTIDE SEQUENCE [LARGE SCALE GENOMIC DNA]</scope>
    <source>
        <strain evidence="2">DSM 21131 / NCTC 10133 / N29 / PG50</strain>
    </source>
</reference>